<feature type="domain" description="AB hydrolase-1" evidence="1">
    <location>
        <begin position="51"/>
        <end position="152"/>
    </location>
</feature>
<dbReference type="Pfam" id="PF00561">
    <property type="entry name" value="Abhydrolase_1"/>
    <property type="match status" value="1"/>
</dbReference>
<organism evidence="2 3">
    <name type="scientific">Arthrobacter sulfonylureivorans</name>
    <dbReference type="NCBI Taxonomy" id="2486855"/>
    <lineage>
        <taxon>Bacteria</taxon>
        <taxon>Bacillati</taxon>
        <taxon>Actinomycetota</taxon>
        <taxon>Actinomycetes</taxon>
        <taxon>Micrococcales</taxon>
        <taxon>Micrococcaceae</taxon>
        <taxon>Arthrobacter</taxon>
    </lineage>
</organism>
<keyword evidence="2" id="KW-0378">Hydrolase</keyword>
<dbReference type="InterPro" id="IPR000073">
    <property type="entry name" value="AB_hydrolase_1"/>
</dbReference>
<dbReference type="RefSeq" id="WP_241915135.1">
    <property type="nucleotide sequence ID" value="NZ_CP093326.1"/>
</dbReference>
<sequence>MNRLQRLLRVLRRALGWLEDYIYLGRHHVRGFLARADPAQYRGDAAHGASPVVVIPGIYESWTFMLPLIEHVHDRGHPVHVVEPLGYNVGSVARMADVVGDYLRGNGLENVTIIAHSKGGLIGKLLMTTAESAGRVQRMVAIGTPFSGSRYAAYAVTPMVRAFSPKNRMLRQLLANLDVNHRIVSAYSAFDPHIPGGCWLEGGVNIRLESTGHFKILAEKRVHDIIDQVLAGTMPS</sequence>
<name>A0ABY3WDX2_9MICC</name>
<evidence type="ECO:0000313" key="3">
    <source>
        <dbReference type="Proteomes" id="UP000829069"/>
    </source>
</evidence>
<dbReference type="InterPro" id="IPR029058">
    <property type="entry name" value="AB_hydrolase_fold"/>
</dbReference>
<dbReference type="EMBL" id="CP093326">
    <property type="protein sequence ID" value="UNK47375.1"/>
    <property type="molecule type" value="Genomic_DNA"/>
</dbReference>
<proteinExistence type="predicted"/>
<dbReference type="SUPFAM" id="SSF53474">
    <property type="entry name" value="alpha/beta-Hydrolases"/>
    <property type="match status" value="1"/>
</dbReference>
<evidence type="ECO:0000313" key="2">
    <source>
        <dbReference type="EMBL" id="UNK47375.1"/>
    </source>
</evidence>
<accession>A0ABY3WDX2</accession>
<gene>
    <name evidence="2" type="ORF">MNQ99_08620</name>
</gene>
<evidence type="ECO:0000259" key="1">
    <source>
        <dbReference type="Pfam" id="PF00561"/>
    </source>
</evidence>
<reference evidence="2 3" key="1">
    <citation type="submission" date="2022-03" db="EMBL/GenBank/DDBJ databases">
        <title>Isotopic signatures of nitrous oxide derived from detoxification processes.</title>
        <authorList>
            <person name="Behrendt U."/>
            <person name="Buchen C."/>
            <person name="Well R."/>
            <person name="Ulrich A."/>
            <person name="Rohe L."/>
            <person name="Kolb S."/>
            <person name="Schloter M."/>
            <person name="Horn M.A."/>
            <person name="Augustin J."/>
        </authorList>
    </citation>
    <scope>NUCLEOTIDE SEQUENCE [LARGE SCALE GENOMIC DNA]</scope>
    <source>
        <strain evidence="2 3">S4-C24</strain>
    </source>
</reference>
<protein>
    <submittedName>
        <fullName evidence="2">Alpha/beta hydrolase</fullName>
    </submittedName>
</protein>
<keyword evidence="3" id="KW-1185">Reference proteome</keyword>
<dbReference type="Gene3D" id="3.40.50.1820">
    <property type="entry name" value="alpha/beta hydrolase"/>
    <property type="match status" value="1"/>
</dbReference>
<dbReference type="Proteomes" id="UP000829069">
    <property type="component" value="Chromosome"/>
</dbReference>
<dbReference type="GO" id="GO:0016787">
    <property type="term" value="F:hydrolase activity"/>
    <property type="evidence" value="ECO:0007669"/>
    <property type="project" value="UniProtKB-KW"/>
</dbReference>